<feature type="signal peptide" evidence="4">
    <location>
        <begin position="1"/>
        <end position="33"/>
    </location>
</feature>
<comment type="similarity">
    <text evidence="2">Belongs to the bacterial solute-binding protein 2 family.</text>
</comment>
<name>A0A1H5V0D5_9GAMM</name>
<dbReference type="PANTHER" id="PTHR30036">
    <property type="entry name" value="D-XYLOSE-BINDING PERIPLASMIC PROTEIN"/>
    <property type="match status" value="1"/>
</dbReference>
<reference evidence="6 7" key="1">
    <citation type="submission" date="2016-10" db="EMBL/GenBank/DDBJ databases">
        <authorList>
            <person name="de Groot N.N."/>
        </authorList>
    </citation>
    <scope>NUCLEOTIDE SEQUENCE [LARGE SCALE GENOMIC DNA]</scope>
    <source>
        <strain evidence="6 7">DSM 22012</strain>
    </source>
</reference>
<evidence type="ECO:0000313" key="6">
    <source>
        <dbReference type="EMBL" id="SEF80733.1"/>
    </source>
</evidence>
<evidence type="ECO:0000256" key="3">
    <source>
        <dbReference type="ARBA" id="ARBA00022729"/>
    </source>
</evidence>
<protein>
    <submittedName>
        <fullName evidence="6">Ribose transport system substrate-binding protein</fullName>
    </submittedName>
</protein>
<sequence>MTHPKKKLFLRINRSLVAAVPMVATVYAGTVMANQTPANMQDGADITAMCGTKPMKVGLSDGYGGNTWRRIALAELEDELSKCPNVEKIMYTNANGNQQKAKSDINSMVAQGVDLLLVFPDFGAAQLPAMRSATKYDVTVVPYLAKIGGKPGKDYSANVYEDTYQMAQVWADWYGKNLKTGNVVMLGGSAGASSSQNFFDGFRDGLAKYPGLNLIEDNYIVTNWNPVDAQKAVSGLIAKYPDIDGIATDFGVTATSVVKAYEQAGLEVPALATNASNNELNCKYLDKKSKGEGFSYFSLDGTTSTVRFAARRAVANFQGTENSEPLSVMPFVYADSAAGIDPKCSKDAPLDADLSSSLPPEKLNEIFVK</sequence>
<dbReference type="Pfam" id="PF13407">
    <property type="entry name" value="Peripla_BP_4"/>
    <property type="match status" value="1"/>
</dbReference>
<dbReference type="EMBL" id="FNVQ01000001">
    <property type="protein sequence ID" value="SEF80733.1"/>
    <property type="molecule type" value="Genomic_DNA"/>
</dbReference>
<dbReference type="PANTHER" id="PTHR30036:SF1">
    <property type="entry name" value="D-XYLOSE-BINDING PERIPLASMIC PROTEIN"/>
    <property type="match status" value="1"/>
</dbReference>
<accession>A0A1H5V0D5</accession>
<evidence type="ECO:0000259" key="5">
    <source>
        <dbReference type="Pfam" id="PF13407"/>
    </source>
</evidence>
<dbReference type="Proteomes" id="UP000236745">
    <property type="component" value="Unassembled WGS sequence"/>
</dbReference>
<dbReference type="InterPro" id="IPR028082">
    <property type="entry name" value="Peripla_BP_I"/>
</dbReference>
<evidence type="ECO:0000256" key="4">
    <source>
        <dbReference type="SAM" id="SignalP"/>
    </source>
</evidence>
<proteinExistence type="inferred from homology"/>
<dbReference type="AlphaFoldDB" id="A0A1H5V0D5"/>
<dbReference type="InterPro" id="IPR025997">
    <property type="entry name" value="SBP_2_dom"/>
</dbReference>
<comment type="subcellular location">
    <subcellularLocation>
        <location evidence="1">Periplasm</location>
    </subcellularLocation>
</comment>
<organism evidence="6 7">
    <name type="scientific">Marinobacterium lutimaris</name>
    <dbReference type="NCBI Taxonomy" id="568106"/>
    <lineage>
        <taxon>Bacteria</taxon>
        <taxon>Pseudomonadati</taxon>
        <taxon>Pseudomonadota</taxon>
        <taxon>Gammaproteobacteria</taxon>
        <taxon>Oceanospirillales</taxon>
        <taxon>Oceanospirillaceae</taxon>
        <taxon>Marinobacterium</taxon>
    </lineage>
</organism>
<dbReference type="OrthoDB" id="9147297at2"/>
<gene>
    <name evidence="6" type="ORF">SAMN05444390_101575</name>
</gene>
<feature type="chain" id="PRO_5009286677" evidence="4">
    <location>
        <begin position="34"/>
        <end position="369"/>
    </location>
</feature>
<dbReference type="Gene3D" id="3.40.50.2300">
    <property type="match status" value="2"/>
</dbReference>
<evidence type="ECO:0000256" key="2">
    <source>
        <dbReference type="ARBA" id="ARBA00007639"/>
    </source>
</evidence>
<dbReference type="InterPro" id="IPR050555">
    <property type="entry name" value="Bact_Solute-Bind_Prot2"/>
</dbReference>
<feature type="domain" description="Periplasmic binding protein" evidence="5">
    <location>
        <begin position="63"/>
        <end position="287"/>
    </location>
</feature>
<dbReference type="SUPFAM" id="SSF53822">
    <property type="entry name" value="Periplasmic binding protein-like I"/>
    <property type="match status" value="1"/>
</dbReference>
<keyword evidence="3 4" id="KW-0732">Signal</keyword>
<dbReference type="GO" id="GO:0030246">
    <property type="term" value="F:carbohydrate binding"/>
    <property type="evidence" value="ECO:0007669"/>
    <property type="project" value="TreeGrafter"/>
</dbReference>
<evidence type="ECO:0000256" key="1">
    <source>
        <dbReference type="ARBA" id="ARBA00004418"/>
    </source>
</evidence>
<keyword evidence="7" id="KW-1185">Reference proteome</keyword>
<dbReference type="GO" id="GO:0030288">
    <property type="term" value="C:outer membrane-bounded periplasmic space"/>
    <property type="evidence" value="ECO:0007669"/>
    <property type="project" value="TreeGrafter"/>
</dbReference>
<dbReference type="RefSeq" id="WP_104001555.1">
    <property type="nucleotide sequence ID" value="NZ_FNVQ01000001.1"/>
</dbReference>
<evidence type="ECO:0000313" key="7">
    <source>
        <dbReference type="Proteomes" id="UP000236745"/>
    </source>
</evidence>
<dbReference type="GO" id="GO:0055085">
    <property type="term" value="P:transmembrane transport"/>
    <property type="evidence" value="ECO:0007669"/>
    <property type="project" value="UniProtKB-ARBA"/>
</dbReference>